<dbReference type="InterPro" id="IPR011050">
    <property type="entry name" value="Pectin_lyase_fold/virulence"/>
</dbReference>
<dbReference type="Proteomes" id="UP001310022">
    <property type="component" value="Unassembled WGS sequence"/>
</dbReference>
<dbReference type="RefSeq" id="WP_338237606.1">
    <property type="nucleotide sequence ID" value="NZ_BQKE01000001.1"/>
</dbReference>
<evidence type="ECO:0000313" key="3">
    <source>
        <dbReference type="Proteomes" id="UP001310022"/>
    </source>
</evidence>
<organism evidence="2 3">
    <name type="scientific">Persicobacter diffluens</name>
    <dbReference type="NCBI Taxonomy" id="981"/>
    <lineage>
        <taxon>Bacteria</taxon>
        <taxon>Pseudomonadati</taxon>
        <taxon>Bacteroidota</taxon>
        <taxon>Cytophagia</taxon>
        <taxon>Cytophagales</taxon>
        <taxon>Persicobacteraceae</taxon>
        <taxon>Persicobacter</taxon>
    </lineage>
</organism>
<dbReference type="EMBL" id="BQKE01000001">
    <property type="protein sequence ID" value="GJM62304.1"/>
    <property type="molecule type" value="Genomic_DNA"/>
</dbReference>
<protein>
    <submittedName>
        <fullName evidence="2">Uncharacterized protein</fullName>
    </submittedName>
</protein>
<proteinExistence type="predicted"/>
<dbReference type="PANTHER" id="PTHR41339:SF1">
    <property type="entry name" value="SECRETED PROTEIN"/>
    <property type="match status" value="1"/>
</dbReference>
<keyword evidence="1" id="KW-0732">Signal</keyword>
<evidence type="ECO:0000313" key="2">
    <source>
        <dbReference type="EMBL" id="GJM62304.1"/>
    </source>
</evidence>
<reference evidence="2 3" key="1">
    <citation type="submission" date="2021-12" db="EMBL/GenBank/DDBJ databases">
        <title>Genome sequencing of bacteria with rrn-lacking chromosome and rrn-plasmid.</title>
        <authorList>
            <person name="Anda M."/>
            <person name="Iwasaki W."/>
        </authorList>
    </citation>
    <scope>NUCLEOTIDE SEQUENCE [LARGE SCALE GENOMIC DNA]</scope>
    <source>
        <strain evidence="2 3">NBRC 15940</strain>
    </source>
</reference>
<name>A0AAN5AKN0_9BACT</name>
<comment type="caution">
    <text evidence="2">The sequence shown here is derived from an EMBL/GenBank/DDBJ whole genome shotgun (WGS) entry which is preliminary data.</text>
</comment>
<feature type="chain" id="PRO_5042937992" evidence="1">
    <location>
        <begin position="24"/>
        <end position="400"/>
    </location>
</feature>
<accession>A0AAN5AKN0</accession>
<gene>
    <name evidence="2" type="ORF">PEDI_28560</name>
</gene>
<dbReference type="SUPFAM" id="SSF51126">
    <property type="entry name" value="Pectin lyase-like"/>
    <property type="match status" value="1"/>
</dbReference>
<evidence type="ECO:0000256" key="1">
    <source>
        <dbReference type="SAM" id="SignalP"/>
    </source>
</evidence>
<dbReference type="PROSITE" id="PS51257">
    <property type="entry name" value="PROKAR_LIPOPROTEIN"/>
    <property type="match status" value="1"/>
</dbReference>
<feature type="signal peptide" evidence="1">
    <location>
        <begin position="1"/>
        <end position="23"/>
    </location>
</feature>
<dbReference type="AlphaFoldDB" id="A0AAN5AKN0"/>
<sequence length="400" mass="42123">MKNLFKLPLYAAIAFGMTLTSCSDDDSTPTNPSGGIINDQNEIVKDINEDITLMAGETYFINKGIHVTSDAKLTIEKGVTVRNGESSYLLVETGSQIFINGEAGEEVVFTVNTQTPQPGAWGGLIINGKAPINVSGGSAIAEVGDVAYGGDNASDNSGSISYAVFKYGGAQINSEKEHNGVTFNGVGSATTIDHIAVYNASDDAYEWFGGTVNASNLFAYGTQDDIYDWTYGWVGTATNVYGEHNAAINNGENDRGIEADTNSSNFAATPFSNPTIENITLKDADQVGTSGLKLRNGTSFNFENLVIEGFGRDNKSTIEVETAETVGYIINGDASIASWNFIPAAGQDAYSLKVKDATEAEEATIGTFFSSAMDAAATGAPEALVTWGKSVAVADNLPEN</sequence>
<keyword evidence="3" id="KW-1185">Reference proteome</keyword>
<dbReference type="PANTHER" id="PTHR41339">
    <property type="entry name" value="LIPL48"/>
    <property type="match status" value="1"/>
</dbReference>